<protein>
    <submittedName>
        <fullName evidence="14">Sphingomyelin phosphodiesterase 2</fullName>
    </submittedName>
</protein>
<dbReference type="AlphaFoldDB" id="A0A061SFB1"/>
<evidence type="ECO:0000256" key="6">
    <source>
        <dbReference type="ARBA" id="ARBA00022723"/>
    </source>
</evidence>
<keyword evidence="7" id="KW-0378">Hydrolase</keyword>
<keyword evidence="12" id="KW-0472">Membrane</keyword>
<keyword evidence="11" id="KW-0443">Lipid metabolism</keyword>
<dbReference type="PANTHER" id="PTHR16320">
    <property type="entry name" value="SPHINGOMYELINASE FAMILY MEMBER"/>
    <property type="match status" value="1"/>
</dbReference>
<keyword evidence="5" id="KW-0812">Transmembrane</keyword>
<comment type="pathway">
    <text evidence="3">Sphingolipid metabolism.</text>
</comment>
<keyword evidence="9" id="KW-0746">Sphingolipid metabolism</keyword>
<organism evidence="14">
    <name type="scientific">Tetraselmis sp. GSL018</name>
    <dbReference type="NCBI Taxonomy" id="582737"/>
    <lineage>
        <taxon>Eukaryota</taxon>
        <taxon>Viridiplantae</taxon>
        <taxon>Chlorophyta</taxon>
        <taxon>core chlorophytes</taxon>
        <taxon>Chlorodendrophyceae</taxon>
        <taxon>Chlorodendrales</taxon>
        <taxon>Chlorodendraceae</taxon>
        <taxon>Tetraselmis</taxon>
    </lineage>
</organism>
<dbReference type="SUPFAM" id="SSF56219">
    <property type="entry name" value="DNase I-like"/>
    <property type="match status" value="1"/>
</dbReference>
<keyword evidence="6" id="KW-0479">Metal-binding</keyword>
<evidence type="ECO:0000256" key="7">
    <source>
        <dbReference type="ARBA" id="ARBA00022801"/>
    </source>
</evidence>
<keyword evidence="8" id="KW-0460">Magnesium</keyword>
<evidence type="ECO:0000256" key="11">
    <source>
        <dbReference type="ARBA" id="ARBA00023098"/>
    </source>
</evidence>
<keyword evidence="10" id="KW-1133">Transmembrane helix</keyword>
<dbReference type="Pfam" id="PF03372">
    <property type="entry name" value="Exo_endo_phos"/>
    <property type="match status" value="1"/>
</dbReference>
<evidence type="ECO:0000256" key="10">
    <source>
        <dbReference type="ARBA" id="ARBA00022989"/>
    </source>
</evidence>
<sequence>YSSGVSLTCNLVVETYNVWGLAFFSKRKESRIKKLGHLLASSTADIVALQEVWVLADARLLARAAADGGRLLYSFKFRSGVFGPGLMILSRFMIVSASFYPFEVAGDPTNVTQGDFFASKGIGWARLKLPSGHGTRGRDFVDVLVTHTHANYGMRYAPISDAAATGPLHGTDGHGGPLVPEDAEAGFRVSNVLQLGRLAGALASGAGAAVVVAGDLNAHPGTLELALLRCLAPQLADAWASAGGRRLGWTCNDPANSWTKARSPPPVRIDYILSTMPAESFRVVDRRSRAGMSLSDHCAVEATLLCGRAEVGARLTGDDVGAGLPENLRRRVRTHYGLCARGASMGHSAPMSSGESAAPPRLPSLSAPPCLSDLLCRRGRRLFGRPPPARWRSRSGH</sequence>
<dbReference type="GO" id="GO:0006665">
    <property type="term" value="P:sphingolipid metabolic process"/>
    <property type="evidence" value="ECO:0007669"/>
    <property type="project" value="UniProtKB-KW"/>
</dbReference>
<evidence type="ECO:0000256" key="5">
    <source>
        <dbReference type="ARBA" id="ARBA00022692"/>
    </source>
</evidence>
<evidence type="ECO:0000313" key="14">
    <source>
        <dbReference type="EMBL" id="JAC81545.1"/>
    </source>
</evidence>
<reference evidence="14" key="1">
    <citation type="submission" date="2014-05" db="EMBL/GenBank/DDBJ databases">
        <title>The transcriptome of the halophilic microalga Tetraselmis sp. GSL018 isolated from the Great Salt Lake, Utah.</title>
        <authorList>
            <person name="Jinkerson R.E."/>
            <person name="D'Adamo S."/>
            <person name="Posewitz M.C."/>
        </authorList>
    </citation>
    <scope>NUCLEOTIDE SEQUENCE</scope>
    <source>
        <strain evidence="14">GSL018</strain>
    </source>
</reference>
<comment type="pathway">
    <text evidence="2">Lipid metabolism; sphingolipid metabolism.</text>
</comment>
<dbReference type="EMBL" id="GBEZ01003611">
    <property type="protein sequence ID" value="JAC81545.1"/>
    <property type="molecule type" value="Transcribed_RNA"/>
</dbReference>
<dbReference type="InterPro" id="IPR038772">
    <property type="entry name" value="Sph/SMPD2-like"/>
</dbReference>
<name>A0A061SFB1_9CHLO</name>
<evidence type="ECO:0000256" key="4">
    <source>
        <dbReference type="ARBA" id="ARBA00006335"/>
    </source>
</evidence>
<evidence type="ECO:0000256" key="3">
    <source>
        <dbReference type="ARBA" id="ARBA00004991"/>
    </source>
</evidence>
<evidence type="ECO:0000256" key="9">
    <source>
        <dbReference type="ARBA" id="ARBA00022919"/>
    </source>
</evidence>
<comment type="similarity">
    <text evidence="4">Belongs to the neutral sphingomyelinase family.</text>
</comment>
<feature type="non-terminal residue" evidence="14">
    <location>
        <position position="1"/>
    </location>
</feature>
<evidence type="ECO:0000259" key="13">
    <source>
        <dbReference type="Pfam" id="PF03372"/>
    </source>
</evidence>
<evidence type="ECO:0000256" key="12">
    <source>
        <dbReference type="ARBA" id="ARBA00023136"/>
    </source>
</evidence>
<dbReference type="Gene3D" id="3.60.10.10">
    <property type="entry name" value="Endonuclease/exonuclease/phosphatase"/>
    <property type="match status" value="1"/>
</dbReference>
<feature type="domain" description="Endonuclease/exonuclease/phosphatase" evidence="13">
    <location>
        <begin position="15"/>
        <end position="297"/>
    </location>
</feature>
<evidence type="ECO:0000256" key="1">
    <source>
        <dbReference type="ARBA" id="ARBA00004141"/>
    </source>
</evidence>
<dbReference type="GO" id="GO:0004767">
    <property type="term" value="F:sphingomyelin phosphodiesterase activity"/>
    <property type="evidence" value="ECO:0007669"/>
    <property type="project" value="InterPro"/>
</dbReference>
<dbReference type="InterPro" id="IPR005135">
    <property type="entry name" value="Endo/exonuclease/phosphatase"/>
</dbReference>
<evidence type="ECO:0000256" key="2">
    <source>
        <dbReference type="ARBA" id="ARBA00004760"/>
    </source>
</evidence>
<comment type="subcellular location">
    <subcellularLocation>
        <location evidence="1">Membrane</location>
        <topology evidence="1">Multi-pass membrane protein</topology>
    </subcellularLocation>
</comment>
<dbReference type="GO" id="GO:0016020">
    <property type="term" value="C:membrane"/>
    <property type="evidence" value="ECO:0007669"/>
    <property type="project" value="UniProtKB-SubCell"/>
</dbReference>
<accession>A0A061SFB1</accession>
<dbReference type="InterPro" id="IPR036691">
    <property type="entry name" value="Endo/exonu/phosph_ase_sf"/>
</dbReference>
<evidence type="ECO:0000256" key="8">
    <source>
        <dbReference type="ARBA" id="ARBA00022842"/>
    </source>
</evidence>
<dbReference type="GO" id="GO:0046872">
    <property type="term" value="F:metal ion binding"/>
    <property type="evidence" value="ECO:0007669"/>
    <property type="project" value="UniProtKB-KW"/>
</dbReference>
<proteinExistence type="inferred from homology"/>
<dbReference type="PANTHER" id="PTHR16320:SF24">
    <property type="entry name" value="PHOSPHODIESTERASE, PUTATIVE-RELATED"/>
    <property type="match status" value="1"/>
</dbReference>
<gene>
    <name evidence="14" type="primary">SMPD2</name>
    <name evidence="14" type="ORF">TSPGSL018_7681</name>
</gene>